<dbReference type="EMBL" id="CP022415">
    <property type="protein sequence ID" value="ASM70864.1"/>
    <property type="molecule type" value="Genomic_DNA"/>
</dbReference>
<dbReference type="SFLD" id="SFLDS00003">
    <property type="entry name" value="Haloacid_Dehalogenase"/>
    <property type="match status" value="1"/>
</dbReference>
<dbReference type="GO" id="GO:0050531">
    <property type="term" value="F:mannosyl-3-phosphoglycerate phosphatase activity"/>
    <property type="evidence" value="ECO:0007669"/>
    <property type="project" value="UniProtKB-EC"/>
</dbReference>
<dbReference type="KEGG" id="spse:SULPSESMR1_00023"/>
<dbReference type="InterPro" id="IPR006381">
    <property type="entry name" value="HAD-SF-IIB-MPGP"/>
</dbReference>
<organism evidence="4 5">
    <name type="scientific">Pseudosulfitobacter pseudonitzschiae</name>
    <dbReference type="NCBI Taxonomy" id="1402135"/>
    <lineage>
        <taxon>Bacteria</taxon>
        <taxon>Pseudomonadati</taxon>
        <taxon>Pseudomonadota</taxon>
        <taxon>Alphaproteobacteria</taxon>
        <taxon>Rhodobacterales</taxon>
        <taxon>Roseobacteraceae</taxon>
        <taxon>Pseudosulfitobacter</taxon>
    </lineage>
</organism>
<dbReference type="EC" id="3.1.3.70" evidence="4"/>
<dbReference type="RefSeq" id="WP_089418999.1">
    <property type="nucleotide sequence ID" value="NZ_CP022415.1"/>
</dbReference>
<keyword evidence="5" id="KW-1185">Reference proteome</keyword>
<evidence type="ECO:0000313" key="4">
    <source>
        <dbReference type="EMBL" id="ASM70864.1"/>
    </source>
</evidence>
<dbReference type="NCBIfam" id="TIGR01484">
    <property type="entry name" value="HAD-SF-IIB"/>
    <property type="match status" value="1"/>
</dbReference>
<dbReference type="PANTHER" id="PTHR10000:SF8">
    <property type="entry name" value="HAD SUPERFAMILY HYDROLASE-LIKE, TYPE 3"/>
    <property type="match status" value="1"/>
</dbReference>
<proteinExistence type="predicted"/>
<keyword evidence="3" id="KW-0460">Magnesium</keyword>
<dbReference type="GO" id="GO:0051479">
    <property type="term" value="P:mannosylglycerate biosynthetic process"/>
    <property type="evidence" value="ECO:0007669"/>
    <property type="project" value="InterPro"/>
</dbReference>
<gene>
    <name evidence="4" type="primary">yedP</name>
    <name evidence="4" type="ORF">SULPSESMR1_00023</name>
</gene>
<evidence type="ECO:0000256" key="3">
    <source>
        <dbReference type="ARBA" id="ARBA00022842"/>
    </source>
</evidence>
<dbReference type="NCBIfam" id="TIGR01486">
    <property type="entry name" value="HAD-SF-IIB-MPGP"/>
    <property type="match status" value="1"/>
</dbReference>
<evidence type="ECO:0000313" key="5">
    <source>
        <dbReference type="Proteomes" id="UP000199754"/>
    </source>
</evidence>
<dbReference type="Gene3D" id="3.40.50.1000">
    <property type="entry name" value="HAD superfamily/HAD-like"/>
    <property type="match status" value="1"/>
</dbReference>
<dbReference type="Gene3D" id="3.30.980.20">
    <property type="entry name" value="Putative mannosyl-3-phosphoglycerate phosphatase, domain 2"/>
    <property type="match status" value="1"/>
</dbReference>
<dbReference type="STRING" id="1402135.SAMN05444149_10275"/>
<dbReference type="GO" id="GO:0000287">
    <property type="term" value="F:magnesium ion binding"/>
    <property type="evidence" value="ECO:0007669"/>
    <property type="project" value="TreeGrafter"/>
</dbReference>
<keyword evidence="2 4" id="KW-0378">Hydrolase</keyword>
<evidence type="ECO:0000256" key="1">
    <source>
        <dbReference type="ARBA" id="ARBA00022723"/>
    </source>
</evidence>
<dbReference type="AlphaFoldDB" id="A0A221JVV1"/>
<keyword evidence="1" id="KW-0479">Metal-binding</keyword>
<dbReference type="PANTHER" id="PTHR10000">
    <property type="entry name" value="PHOSPHOSERINE PHOSPHATASE"/>
    <property type="match status" value="1"/>
</dbReference>
<dbReference type="SFLD" id="SFLDG01140">
    <property type="entry name" value="C2.B:_Phosphomannomutase_and_P"/>
    <property type="match status" value="1"/>
</dbReference>
<name>A0A221JVV1_9RHOB</name>
<evidence type="ECO:0000256" key="2">
    <source>
        <dbReference type="ARBA" id="ARBA00022801"/>
    </source>
</evidence>
<protein>
    <submittedName>
        <fullName evidence="4">Mannosyl-3-phosphoglycerate phosphatase</fullName>
        <ecNumber evidence="4">3.1.3.70</ecNumber>
    </submittedName>
</protein>
<accession>A0A221JVV1</accession>
<dbReference type="OrthoDB" id="193379at2"/>
<dbReference type="Proteomes" id="UP000199754">
    <property type="component" value="Chromosome"/>
</dbReference>
<dbReference type="SUPFAM" id="SSF56784">
    <property type="entry name" value="HAD-like"/>
    <property type="match status" value="1"/>
</dbReference>
<dbReference type="InterPro" id="IPR023214">
    <property type="entry name" value="HAD_sf"/>
</dbReference>
<sequence length="260" mass="28048">MPQPLPLLLFSDLDGTLISHDTYQWDAARPALSRLRSLGAGVVLASSKTAPEIIALRAQMGLDDWPAIVENGAGLLKAHASETPPDNDYLRLRDALAQLPKVQRAPFEGFGDLTVEQVAKITGLTIADAQNAKMRSFSEPGLWHGSDSKRAAFLNALSQHGITAREGGRFLTLSFGQTKADRMAEIIATCRPQFTVALGDAPNDVEMLQAADYGVIIANPHRAPLPPLKTEAKGRILRTTLSGPEGWNNAVLDLVEQLNI</sequence>
<dbReference type="SFLD" id="SFLDG01142">
    <property type="entry name" value="C2.B.2:_Mannosyl-3-phosphoglyc"/>
    <property type="match status" value="1"/>
</dbReference>
<dbReference type="Pfam" id="PF08282">
    <property type="entry name" value="Hydrolase_3"/>
    <property type="match status" value="2"/>
</dbReference>
<dbReference type="InterPro" id="IPR036412">
    <property type="entry name" value="HAD-like_sf"/>
</dbReference>
<reference evidence="4 5" key="1">
    <citation type="submission" date="2017-07" db="EMBL/GenBank/DDBJ databases">
        <title>Genome Sequence of Sulfitobacter pseudonitzschiae Strain SMR1 Isolated from a culture of the Diatom Skeletonema marinoi.</title>
        <authorList>
            <person name="Topel M."/>
            <person name="Pinder M.I.M."/>
            <person name="Johansson O.N."/>
            <person name="Kourtchenko O."/>
            <person name="Godhe A."/>
            <person name="Clarke A.K."/>
        </authorList>
    </citation>
    <scope>NUCLEOTIDE SEQUENCE [LARGE SCALE GENOMIC DNA]</scope>
    <source>
        <strain evidence="4 5">SMR1</strain>
    </source>
</reference>
<dbReference type="GO" id="GO:0005829">
    <property type="term" value="C:cytosol"/>
    <property type="evidence" value="ECO:0007669"/>
    <property type="project" value="TreeGrafter"/>
</dbReference>
<dbReference type="InterPro" id="IPR006379">
    <property type="entry name" value="HAD-SF_hydro_IIB"/>
</dbReference>